<name>A0A4Y7JMB0_PAPSO</name>
<dbReference type="Gramene" id="RZC62223">
    <property type="protein sequence ID" value="RZC62223"/>
    <property type="gene ID" value="C5167_023957"/>
</dbReference>
<protein>
    <submittedName>
        <fullName evidence="1">Uncharacterized protein</fullName>
    </submittedName>
</protein>
<dbReference type="Proteomes" id="UP000316621">
    <property type="component" value="Chromosome 5"/>
</dbReference>
<reference evidence="1 2" key="1">
    <citation type="journal article" date="2018" name="Science">
        <title>The opium poppy genome and morphinan production.</title>
        <authorList>
            <person name="Guo L."/>
            <person name="Winzer T."/>
            <person name="Yang X."/>
            <person name="Li Y."/>
            <person name="Ning Z."/>
            <person name="He Z."/>
            <person name="Teodor R."/>
            <person name="Lu Y."/>
            <person name="Bowser T.A."/>
            <person name="Graham I.A."/>
            <person name="Ye K."/>
        </authorList>
    </citation>
    <scope>NUCLEOTIDE SEQUENCE [LARGE SCALE GENOMIC DNA]</scope>
    <source>
        <strain evidence="2">cv. HN1</strain>
        <tissue evidence="1">Leaves</tissue>
    </source>
</reference>
<dbReference type="AlphaFoldDB" id="A0A4Y7JMB0"/>
<accession>A0A4Y7JMB0</accession>
<keyword evidence="2" id="KW-1185">Reference proteome</keyword>
<evidence type="ECO:0000313" key="1">
    <source>
        <dbReference type="EMBL" id="RZC62223.1"/>
    </source>
</evidence>
<dbReference type="EMBL" id="CM010719">
    <property type="protein sequence ID" value="RZC62223.1"/>
    <property type="molecule type" value="Genomic_DNA"/>
</dbReference>
<proteinExistence type="predicted"/>
<organism evidence="1 2">
    <name type="scientific">Papaver somniferum</name>
    <name type="common">Opium poppy</name>
    <dbReference type="NCBI Taxonomy" id="3469"/>
    <lineage>
        <taxon>Eukaryota</taxon>
        <taxon>Viridiplantae</taxon>
        <taxon>Streptophyta</taxon>
        <taxon>Embryophyta</taxon>
        <taxon>Tracheophyta</taxon>
        <taxon>Spermatophyta</taxon>
        <taxon>Magnoliopsida</taxon>
        <taxon>Ranunculales</taxon>
        <taxon>Papaveraceae</taxon>
        <taxon>Papaveroideae</taxon>
        <taxon>Papaver</taxon>
    </lineage>
</organism>
<evidence type="ECO:0000313" key="2">
    <source>
        <dbReference type="Proteomes" id="UP000316621"/>
    </source>
</evidence>
<gene>
    <name evidence="1" type="ORF">C5167_023957</name>
</gene>
<sequence>MKRINIISVFFSTQEFGVASVDVLFLSLMNSSIHSTKRLSGEPDYFSVEHSVHAAWQLLRHDVNLYRSQFVTTWFMAKNLFFFKTLVQLLQLSVAVIYKLENAP</sequence>